<dbReference type="Pfam" id="PF07662">
    <property type="entry name" value="Nucleos_tra2_C"/>
    <property type="match status" value="1"/>
</dbReference>
<accession>L8GS32</accession>
<feature type="transmembrane region" description="Helical" evidence="7">
    <location>
        <begin position="372"/>
        <end position="392"/>
    </location>
</feature>
<name>L8GS32_ACACF</name>
<dbReference type="GeneID" id="14916057"/>
<dbReference type="InterPro" id="IPR011657">
    <property type="entry name" value="CNT_C_dom"/>
</dbReference>
<comment type="subcellular location">
    <subcellularLocation>
        <location evidence="1">Cell membrane</location>
        <topology evidence="1">Multi-pass membrane protein</topology>
    </subcellularLocation>
</comment>
<evidence type="ECO:0000256" key="1">
    <source>
        <dbReference type="ARBA" id="ARBA00004651"/>
    </source>
</evidence>
<evidence type="ECO:0000256" key="3">
    <source>
        <dbReference type="ARBA" id="ARBA00022475"/>
    </source>
</evidence>
<dbReference type="GO" id="GO:0005886">
    <property type="term" value="C:plasma membrane"/>
    <property type="evidence" value="ECO:0007669"/>
    <property type="project" value="UniProtKB-SubCell"/>
</dbReference>
<evidence type="ECO:0000313" key="11">
    <source>
        <dbReference type="Proteomes" id="UP000011083"/>
    </source>
</evidence>
<dbReference type="RefSeq" id="XP_004337436.1">
    <property type="nucleotide sequence ID" value="XM_004337388.1"/>
</dbReference>
<dbReference type="STRING" id="1257118.L8GS32"/>
<evidence type="ECO:0000256" key="4">
    <source>
        <dbReference type="ARBA" id="ARBA00022692"/>
    </source>
</evidence>
<reference evidence="10 11" key="1">
    <citation type="journal article" date="2013" name="Genome Biol.">
        <title>Genome of Acanthamoeba castellanii highlights extensive lateral gene transfer and early evolution of tyrosine kinase signaling.</title>
        <authorList>
            <person name="Clarke M."/>
            <person name="Lohan A.J."/>
            <person name="Liu B."/>
            <person name="Lagkouvardos I."/>
            <person name="Roy S."/>
            <person name="Zafar N."/>
            <person name="Bertelli C."/>
            <person name="Schilde C."/>
            <person name="Kianianmomeni A."/>
            <person name="Burglin T.R."/>
            <person name="Frech C."/>
            <person name="Turcotte B."/>
            <person name="Kopec K.O."/>
            <person name="Synnott J.M."/>
            <person name="Choo C."/>
            <person name="Paponov I."/>
            <person name="Finkler A."/>
            <person name="Soon Heng Tan C."/>
            <person name="Hutchins A.P."/>
            <person name="Weinmeier T."/>
            <person name="Rattei T."/>
            <person name="Chu J.S."/>
            <person name="Gimenez G."/>
            <person name="Irimia M."/>
            <person name="Rigden D.J."/>
            <person name="Fitzpatrick D.A."/>
            <person name="Lorenzo-Morales J."/>
            <person name="Bateman A."/>
            <person name="Chiu C.H."/>
            <person name="Tang P."/>
            <person name="Hegemann P."/>
            <person name="Fromm H."/>
            <person name="Raoult D."/>
            <person name="Greub G."/>
            <person name="Miranda-Saavedra D."/>
            <person name="Chen N."/>
            <person name="Nash P."/>
            <person name="Ginger M.L."/>
            <person name="Horn M."/>
            <person name="Schaap P."/>
            <person name="Caler L."/>
            <person name="Loftus B."/>
        </authorList>
    </citation>
    <scope>NUCLEOTIDE SEQUENCE [LARGE SCALE GENOMIC DNA]</scope>
    <source>
        <strain evidence="10 11">Neff</strain>
    </source>
</reference>
<evidence type="ECO:0000259" key="8">
    <source>
        <dbReference type="Pfam" id="PF01773"/>
    </source>
</evidence>
<dbReference type="KEGG" id="acan:ACA1_276380"/>
<feature type="domain" description="Concentrative nucleoside transporter N-terminal" evidence="8">
    <location>
        <begin position="16"/>
        <end position="87"/>
    </location>
</feature>
<keyword evidence="4 7" id="KW-0812">Transmembrane</keyword>
<evidence type="ECO:0000256" key="2">
    <source>
        <dbReference type="ARBA" id="ARBA00009033"/>
    </source>
</evidence>
<dbReference type="PANTHER" id="PTHR10590:SF4">
    <property type="entry name" value="SOLUTE CARRIER FAMILY 28 MEMBER 3"/>
    <property type="match status" value="1"/>
</dbReference>
<dbReference type="AlphaFoldDB" id="L8GS32"/>
<keyword evidence="5 7" id="KW-1133">Transmembrane helix</keyword>
<feature type="transmembrane region" description="Helical" evidence="7">
    <location>
        <begin position="128"/>
        <end position="146"/>
    </location>
</feature>
<evidence type="ECO:0000256" key="5">
    <source>
        <dbReference type="ARBA" id="ARBA00022989"/>
    </source>
</evidence>
<dbReference type="OMA" id="ERACMSK"/>
<dbReference type="VEuPathDB" id="AmoebaDB:ACA1_276380"/>
<dbReference type="InterPro" id="IPR002668">
    <property type="entry name" value="CNT_N_dom"/>
</dbReference>
<dbReference type="Pfam" id="PF01773">
    <property type="entry name" value="Nucleos_tra2_N"/>
    <property type="match status" value="1"/>
</dbReference>
<proteinExistence type="inferred from homology"/>
<evidence type="ECO:0000313" key="10">
    <source>
        <dbReference type="EMBL" id="ELR15423.1"/>
    </source>
</evidence>
<organism evidence="10 11">
    <name type="scientific">Acanthamoeba castellanii (strain ATCC 30010 / Neff)</name>
    <dbReference type="NCBI Taxonomy" id="1257118"/>
    <lineage>
        <taxon>Eukaryota</taxon>
        <taxon>Amoebozoa</taxon>
        <taxon>Discosea</taxon>
        <taxon>Longamoebia</taxon>
        <taxon>Centramoebida</taxon>
        <taxon>Acanthamoebidae</taxon>
        <taxon>Acanthamoeba</taxon>
    </lineage>
</organism>
<feature type="transmembrane region" description="Helical" evidence="7">
    <location>
        <begin position="243"/>
        <end position="268"/>
    </location>
</feature>
<feature type="transmembrane region" description="Helical" evidence="7">
    <location>
        <begin position="41"/>
        <end position="64"/>
    </location>
</feature>
<keyword evidence="11" id="KW-1185">Reference proteome</keyword>
<dbReference type="OrthoDB" id="6075923at2759"/>
<dbReference type="InterPro" id="IPR008276">
    <property type="entry name" value="C_nuclsd_transpt"/>
</dbReference>
<evidence type="ECO:0000256" key="7">
    <source>
        <dbReference type="SAM" id="Phobius"/>
    </source>
</evidence>
<feature type="transmembrane region" description="Helical" evidence="7">
    <location>
        <begin position="95"/>
        <end position="116"/>
    </location>
</feature>
<dbReference type="GO" id="GO:0005415">
    <property type="term" value="F:nucleoside:sodium symporter activity"/>
    <property type="evidence" value="ECO:0007669"/>
    <property type="project" value="TreeGrafter"/>
</dbReference>
<sequence>MIGLMAGNLQRGASLAGVVAFVGVATLASNNRPAIPWPTVAWGLGLQLGLGAVILYTEVGYLAFQWLGDGAAHFLAYSDVGAEFVFGAHFTDHYIAFKVLPTIIFFSSFISVKWGVVERSFNPRGSVMYHLGVVQVLVKGVAWVMVKTLDTSVHSVMASGFATVAGGVMVAYMSFGISPVHLISASVMSAPAALAMSKILYPETETPVTQGTVKVTFADSHEVNVIGAAAAGALSGGRLACNVLCILVAFLALIALVNGLLGAIGLLLHVPHLSVEWVLGWLMAPVAWLLGVPWGDCVAVGTLLGKKTVLNEFVAYLDLREMVDQQAISQRAEIIATYALCGFSNFSSMGVQIGGIGGICPERQPDLARLGLRALLAGSLACFLTACVAGLLV</sequence>
<dbReference type="Proteomes" id="UP000011083">
    <property type="component" value="Unassembled WGS sequence"/>
</dbReference>
<feature type="domain" description="Concentrative nucleoside transporter C-terminal" evidence="9">
    <location>
        <begin position="181"/>
        <end position="390"/>
    </location>
</feature>
<dbReference type="EMBL" id="KB008032">
    <property type="protein sequence ID" value="ELR15423.1"/>
    <property type="molecule type" value="Genomic_DNA"/>
</dbReference>
<evidence type="ECO:0000256" key="6">
    <source>
        <dbReference type="ARBA" id="ARBA00023136"/>
    </source>
</evidence>
<dbReference type="PANTHER" id="PTHR10590">
    <property type="entry name" value="SODIUM/NUCLEOSIDE COTRANSPORTER"/>
    <property type="match status" value="1"/>
</dbReference>
<keyword evidence="3" id="KW-1003">Cell membrane</keyword>
<feature type="transmembrane region" description="Helical" evidence="7">
    <location>
        <begin position="152"/>
        <end position="175"/>
    </location>
</feature>
<feature type="transmembrane region" description="Helical" evidence="7">
    <location>
        <begin position="280"/>
        <end position="304"/>
    </location>
</feature>
<protein>
    <submittedName>
        <fullName evidence="10">Na+ dependent nucleoside transporterlike, putative</fullName>
    </submittedName>
</protein>
<gene>
    <name evidence="10" type="ORF">ACA1_276380</name>
</gene>
<comment type="similarity">
    <text evidence="2">Belongs to the concentrative nucleoside transporter (CNT) (TC 2.A.41) family.</text>
</comment>
<keyword evidence="6 7" id="KW-0472">Membrane</keyword>
<evidence type="ECO:0000259" key="9">
    <source>
        <dbReference type="Pfam" id="PF07662"/>
    </source>
</evidence>
<feature type="transmembrane region" description="Helical" evidence="7">
    <location>
        <begin position="12"/>
        <end position="29"/>
    </location>
</feature>